<comment type="caution">
    <text evidence="5">The sequence shown here is derived from an EMBL/GenBank/DDBJ whole genome shotgun (WGS) entry which is preliminary data.</text>
</comment>
<keyword evidence="4" id="KW-1133">Transmembrane helix</keyword>
<proteinExistence type="inferred from homology"/>
<dbReference type="InterPro" id="IPR050271">
    <property type="entry name" value="UDP-glycosyltransferase"/>
</dbReference>
<dbReference type="CDD" id="cd03784">
    <property type="entry name" value="GT1_Gtf-like"/>
    <property type="match status" value="1"/>
</dbReference>
<keyword evidence="3" id="KW-0808">Transferase</keyword>
<feature type="transmembrane region" description="Helical" evidence="4">
    <location>
        <begin position="485"/>
        <end position="504"/>
    </location>
</feature>
<dbReference type="Proteomes" id="UP001549920">
    <property type="component" value="Unassembled WGS sequence"/>
</dbReference>
<dbReference type="Gene3D" id="3.40.50.2000">
    <property type="entry name" value="Glycogen Phosphorylase B"/>
    <property type="match status" value="1"/>
</dbReference>
<evidence type="ECO:0000313" key="5">
    <source>
        <dbReference type="EMBL" id="KAL0868365.1"/>
    </source>
</evidence>
<keyword evidence="4" id="KW-0812">Transmembrane</keyword>
<evidence type="ECO:0000313" key="6">
    <source>
        <dbReference type="Proteomes" id="UP001549920"/>
    </source>
</evidence>
<evidence type="ECO:0000256" key="1">
    <source>
        <dbReference type="ARBA" id="ARBA00009995"/>
    </source>
</evidence>
<keyword evidence="4" id="KW-0472">Membrane</keyword>
<organism evidence="5 6">
    <name type="scientific">Loxostege sticticalis</name>
    <name type="common">Beet webworm moth</name>
    <dbReference type="NCBI Taxonomy" id="481309"/>
    <lineage>
        <taxon>Eukaryota</taxon>
        <taxon>Metazoa</taxon>
        <taxon>Ecdysozoa</taxon>
        <taxon>Arthropoda</taxon>
        <taxon>Hexapoda</taxon>
        <taxon>Insecta</taxon>
        <taxon>Pterygota</taxon>
        <taxon>Neoptera</taxon>
        <taxon>Endopterygota</taxon>
        <taxon>Lepidoptera</taxon>
        <taxon>Glossata</taxon>
        <taxon>Ditrysia</taxon>
        <taxon>Pyraloidea</taxon>
        <taxon>Crambidae</taxon>
        <taxon>Pyraustinae</taxon>
        <taxon>Loxostege</taxon>
    </lineage>
</organism>
<dbReference type="PANTHER" id="PTHR48043">
    <property type="entry name" value="EG:EG0003.4 PROTEIN-RELATED"/>
    <property type="match status" value="1"/>
</dbReference>
<gene>
    <name evidence="5" type="ORF">ABMA27_007884</name>
</gene>
<keyword evidence="6" id="KW-1185">Reference proteome</keyword>
<evidence type="ECO:0000256" key="4">
    <source>
        <dbReference type="SAM" id="Phobius"/>
    </source>
</evidence>
<evidence type="ECO:0000256" key="2">
    <source>
        <dbReference type="ARBA" id="ARBA00022676"/>
    </source>
</evidence>
<evidence type="ECO:0000256" key="3">
    <source>
        <dbReference type="ARBA" id="ARBA00022679"/>
    </source>
</evidence>
<dbReference type="Pfam" id="PF00201">
    <property type="entry name" value="UDPGT"/>
    <property type="match status" value="1"/>
</dbReference>
<name>A0ABR3HD78_LOXSC</name>
<dbReference type="SUPFAM" id="SSF53756">
    <property type="entry name" value="UDP-Glycosyltransferase/glycogen phosphorylase"/>
    <property type="match status" value="1"/>
</dbReference>
<protein>
    <recommendedName>
        <fullName evidence="7">Glucuronosyltransferase</fullName>
    </recommendedName>
</protein>
<sequence length="521" mass="59222">MKMNMHIVLYVLGAICCSGAYKILVVYPLPIRSLNILGEGYVRHLLKAGHEVTFITAFPKKNENNKNLRQIDISSNAQIFAGDNTFTIKHVMNGEVPVNDVKMLQEFSLACSTMTFEHENVKKLMEDPTQHFDAVVVDLYETEVHAGFAALYNCPMIWSYSMGAHWLVLRLIDEPTNPAYTADYLSSNVLPFSFKQRVEELWAQVNWCWIKWTNTTPKERAAYEKYFKPLIEKRGRVAPDYEELVYNASLIFGNEHYAFGNLPRTPQNFKFIGGYHIETPAKPLPEDLQTLMDNAKHGVIYFSMGSTWSSKDMPKSVIEGLVKMFGKLKQNVIWKFEADLPNVPKNLKIMKWAPQPSILAHPNCLFFISHGGLLSSSEAIHYGVPIIGIPIFFDQFVNINKATAKGYAVKVTLNYDLPKNLEEAIQVMLADPKYRQKAKELSAIYHDRPLSPGDEMVHWVSHVIRTAGAPHLRSPALHVPWYQKMYLDLAAGVILALAVVVVIAKRVFGMRKKEAMKEKKN</sequence>
<dbReference type="InterPro" id="IPR002213">
    <property type="entry name" value="UDP_glucos_trans"/>
</dbReference>
<evidence type="ECO:0008006" key="7">
    <source>
        <dbReference type="Google" id="ProtNLM"/>
    </source>
</evidence>
<keyword evidence="2" id="KW-0328">Glycosyltransferase</keyword>
<comment type="similarity">
    <text evidence="1">Belongs to the UDP-glycosyltransferase family.</text>
</comment>
<reference evidence="5 6" key="1">
    <citation type="submission" date="2024-06" db="EMBL/GenBank/DDBJ databases">
        <title>A chromosome-level genome assembly of beet webworm, Loxostege sticticalis.</title>
        <authorList>
            <person name="Zhang Y."/>
        </authorList>
    </citation>
    <scope>NUCLEOTIDE SEQUENCE [LARGE SCALE GENOMIC DNA]</scope>
    <source>
        <strain evidence="5">AQ026</strain>
        <tissue evidence="5">Whole body</tissue>
    </source>
</reference>
<accession>A0ABR3HD78</accession>
<dbReference type="PANTHER" id="PTHR48043:SF159">
    <property type="entry name" value="EG:EG0003.4 PROTEIN-RELATED"/>
    <property type="match status" value="1"/>
</dbReference>
<dbReference type="EMBL" id="JBEUOH010000021">
    <property type="protein sequence ID" value="KAL0868365.1"/>
    <property type="molecule type" value="Genomic_DNA"/>
</dbReference>